<reference evidence="2" key="1">
    <citation type="submission" date="2019-08" db="EMBL/GenBank/DDBJ databases">
        <authorList>
            <person name="Kucharzyk K."/>
            <person name="Murdoch R.W."/>
            <person name="Higgins S."/>
            <person name="Loffler F."/>
        </authorList>
    </citation>
    <scope>NUCLEOTIDE SEQUENCE</scope>
</reference>
<dbReference type="EMBL" id="VSSQ01065108">
    <property type="protein sequence ID" value="MPN17876.1"/>
    <property type="molecule type" value="Genomic_DNA"/>
</dbReference>
<feature type="compositionally biased region" description="Basic residues" evidence="1">
    <location>
        <begin position="78"/>
        <end position="91"/>
    </location>
</feature>
<evidence type="ECO:0000313" key="2">
    <source>
        <dbReference type="EMBL" id="MPN17876.1"/>
    </source>
</evidence>
<accession>A0A645FVN4</accession>
<name>A0A645FVN4_9ZZZZ</name>
<feature type="compositionally biased region" description="Basic and acidic residues" evidence="1">
    <location>
        <begin position="106"/>
        <end position="115"/>
    </location>
</feature>
<dbReference type="AlphaFoldDB" id="A0A645FVN4"/>
<proteinExistence type="predicted"/>
<organism evidence="2">
    <name type="scientific">bioreactor metagenome</name>
    <dbReference type="NCBI Taxonomy" id="1076179"/>
    <lineage>
        <taxon>unclassified sequences</taxon>
        <taxon>metagenomes</taxon>
        <taxon>ecological metagenomes</taxon>
    </lineage>
</organism>
<feature type="compositionally biased region" description="Basic residues" evidence="1">
    <location>
        <begin position="123"/>
        <end position="132"/>
    </location>
</feature>
<feature type="region of interest" description="Disordered" evidence="1">
    <location>
        <begin position="48"/>
        <end position="132"/>
    </location>
</feature>
<evidence type="ECO:0000256" key="1">
    <source>
        <dbReference type="SAM" id="MobiDB-lite"/>
    </source>
</evidence>
<protein>
    <submittedName>
        <fullName evidence="2">Uncharacterized protein</fullName>
    </submittedName>
</protein>
<gene>
    <name evidence="2" type="ORF">SDC9_165231</name>
</gene>
<comment type="caution">
    <text evidence="2">The sequence shown here is derived from an EMBL/GenBank/DDBJ whole genome shotgun (WGS) entry which is preliminary data.</text>
</comment>
<sequence>MAARPDVPVCPIRTGIQHQSDQLQHHQLLQPQRQVLPEAPRVPAGWADHLLQPSDAGDFAGIGASAADRPDRPGFARNRPRRRHRRRQQRLRRSDPAGLSGIRSPELPHRDRSDPAFRSVQTQRHHGGKFSP</sequence>